<reference evidence="2" key="1">
    <citation type="submission" date="2014-09" db="EMBL/GenBank/DDBJ databases">
        <authorList>
            <person name="Magalhaes I.L.F."/>
            <person name="Oliveira U."/>
            <person name="Santos F.R."/>
            <person name="Vidigal T.H.D.A."/>
            <person name="Brescovit A.D."/>
            <person name="Santos A.J."/>
        </authorList>
    </citation>
    <scope>NUCLEOTIDE SEQUENCE</scope>
    <source>
        <tissue evidence="2">Shoot tissue taken approximately 20 cm above the soil surface</tissue>
    </source>
</reference>
<organism evidence="2">
    <name type="scientific">Arundo donax</name>
    <name type="common">Giant reed</name>
    <name type="synonym">Donax arundinaceus</name>
    <dbReference type="NCBI Taxonomy" id="35708"/>
    <lineage>
        <taxon>Eukaryota</taxon>
        <taxon>Viridiplantae</taxon>
        <taxon>Streptophyta</taxon>
        <taxon>Embryophyta</taxon>
        <taxon>Tracheophyta</taxon>
        <taxon>Spermatophyta</taxon>
        <taxon>Magnoliopsida</taxon>
        <taxon>Liliopsida</taxon>
        <taxon>Poales</taxon>
        <taxon>Poaceae</taxon>
        <taxon>PACMAD clade</taxon>
        <taxon>Arundinoideae</taxon>
        <taxon>Arundineae</taxon>
        <taxon>Arundo</taxon>
    </lineage>
</organism>
<dbReference type="AlphaFoldDB" id="A0A0A9E398"/>
<accession>A0A0A9E398</accession>
<evidence type="ECO:0000313" key="2">
    <source>
        <dbReference type="EMBL" id="JAD94511.1"/>
    </source>
</evidence>
<feature type="signal peptide" evidence="1">
    <location>
        <begin position="1"/>
        <end position="21"/>
    </location>
</feature>
<dbReference type="PANTHER" id="PTHR46481">
    <property type="entry name" value="ZINC FINGER BED DOMAIN-CONTAINING PROTEIN 4"/>
    <property type="match status" value="1"/>
</dbReference>
<keyword evidence="1" id="KW-0732">Signal</keyword>
<protein>
    <submittedName>
        <fullName evidence="2">Uncharacterized protein</fullName>
    </submittedName>
</protein>
<dbReference type="EMBL" id="GBRH01203384">
    <property type="protein sequence ID" value="JAD94511.1"/>
    <property type="molecule type" value="Transcribed_RNA"/>
</dbReference>
<dbReference type="PANTHER" id="PTHR46481:SF11">
    <property type="entry name" value="ZINC FINGER BED DOMAIN-CONTAINING PROTEIN RICESLEEPER 2-LIKE"/>
    <property type="match status" value="1"/>
</dbReference>
<evidence type="ECO:0000256" key="1">
    <source>
        <dbReference type="SAM" id="SignalP"/>
    </source>
</evidence>
<feature type="chain" id="PRO_5002061727" evidence="1">
    <location>
        <begin position="22"/>
        <end position="91"/>
    </location>
</feature>
<dbReference type="SUPFAM" id="SSF53098">
    <property type="entry name" value="Ribonuclease H-like"/>
    <property type="match status" value="1"/>
</dbReference>
<name>A0A0A9E398_ARUDO</name>
<reference evidence="2" key="2">
    <citation type="journal article" date="2015" name="Data Brief">
        <title>Shoot transcriptome of the giant reed, Arundo donax.</title>
        <authorList>
            <person name="Barrero R.A."/>
            <person name="Guerrero F.D."/>
            <person name="Moolhuijzen P."/>
            <person name="Goolsby J.A."/>
            <person name="Tidwell J."/>
            <person name="Bellgard S.E."/>
            <person name="Bellgard M.I."/>
        </authorList>
    </citation>
    <scope>NUCLEOTIDE SEQUENCE</scope>
    <source>
        <tissue evidence="2">Shoot tissue taken approximately 20 cm above the soil surface</tissue>
    </source>
</reference>
<proteinExistence type="predicted"/>
<dbReference type="InterPro" id="IPR012337">
    <property type="entry name" value="RNaseH-like_sf"/>
</dbReference>
<dbReference type="InterPro" id="IPR052035">
    <property type="entry name" value="ZnF_BED_domain_contain"/>
</dbReference>
<sequence length="91" mass="10349">MLVWHTQLADLCLTWVTYCLSTEVISEELYESLVEWNLDEKVSTVTLDNCITNDAIIPLFVRKIGKSKLISDGKVLHMRCCAHILNLIVKG</sequence>